<proteinExistence type="predicted"/>
<organism evidence="1 2">
    <name type="scientific">Rhizobium paranaense</name>
    <dbReference type="NCBI Taxonomy" id="1650438"/>
    <lineage>
        <taxon>Bacteria</taxon>
        <taxon>Pseudomonadati</taxon>
        <taxon>Pseudomonadota</taxon>
        <taxon>Alphaproteobacteria</taxon>
        <taxon>Hyphomicrobiales</taxon>
        <taxon>Rhizobiaceae</taxon>
        <taxon>Rhizobium/Agrobacterium group</taxon>
        <taxon>Rhizobium</taxon>
    </lineage>
</organism>
<evidence type="ECO:0000313" key="1">
    <source>
        <dbReference type="EMBL" id="MBB5576575.1"/>
    </source>
</evidence>
<sequence length="48" mass="5592">MLSRFQKYGPTKLVQSKMELAAWLEKKIQSQADCFVMTMAMPLFLGFF</sequence>
<reference evidence="1 2" key="1">
    <citation type="submission" date="2020-08" db="EMBL/GenBank/DDBJ databases">
        <title>Genomic Encyclopedia of Type Strains, Phase IV (KMG-V): Genome sequencing to study the core and pangenomes of soil and plant-associated prokaryotes.</title>
        <authorList>
            <person name="Whitman W."/>
        </authorList>
    </citation>
    <scope>NUCLEOTIDE SEQUENCE [LARGE SCALE GENOMIC DNA]</scope>
    <source>
        <strain evidence="1 2">SEMIA 4064</strain>
    </source>
</reference>
<dbReference type="EMBL" id="JACHBI010000013">
    <property type="protein sequence ID" value="MBB5576575.1"/>
    <property type="molecule type" value="Genomic_DNA"/>
</dbReference>
<comment type="caution">
    <text evidence="1">The sequence shown here is derived from an EMBL/GenBank/DDBJ whole genome shotgun (WGS) entry which is preliminary data.</text>
</comment>
<gene>
    <name evidence="1" type="ORF">GGD50_005220</name>
</gene>
<keyword evidence="2" id="KW-1185">Reference proteome</keyword>
<protein>
    <submittedName>
        <fullName evidence="1">Uncharacterized protein</fullName>
    </submittedName>
</protein>
<accession>A0A7W9D3V1</accession>
<name>A0A7W9D3V1_9HYPH</name>
<evidence type="ECO:0000313" key="2">
    <source>
        <dbReference type="Proteomes" id="UP000549882"/>
    </source>
</evidence>
<dbReference type="AlphaFoldDB" id="A0A7W9D3V1"/>
<dbReference type="RefSeq" id="WP_183939877.1">
    <property type="nucleotide sequence ID" value="NZ_JACHBI010000013.1"/>
</dbReference>
<dbReference type="Proteomes" id="UP000549882">
    <property type="component" value="Unassembled WGS sequence"/>
</dbReference>